<feature type="compositionally biased region" description="Basic and acidic residues" evidence="7">
    <location>
        <begin position="1"/>
        <end position="10"/>
    </location>
</feature>
<feature type="compositionally biased region" description="Basic and acidic residues" evidence="7">
    <location>
        <begin position="17"/>
        <end position="33"/>
    </location>
</feature>
<keyword evidence="3 6" id="KW-0547">Nucleotide-binding</keyword>
<accession>A0ABR0T0J2</accession>
<dbReference type="InterPro" id="IPR051175">
    <property type="entry name" value="CLK_kinases"/>
</dbReference>
<dbReference type="InterPro" id="IPR011009">
    <property type="entry name" value="Kinase-like_dom_sf"/>
</dbReference>
<dbReference type="PROSITE" id="PS00107">
    <property type="entry name" value="PROTEIN_KINASE_ATP"/>
    <property type="match status" value="1"/>
</dbReference>
<dbReference type="SMART" id="SM00220">
    <property type="entry name" value="S_TKc"/>
    <property type="match status" value="1"/>
</dbReference>
<dbReference type="Gene3D" id="3.30.200.20">
    <property type="entry name" value="Phosphorylase Kinase, domain 1"/>
    <property type="match status" value="1"/>
</dbReference>
<feature type="binding site" evidence="6">
    <location>
        <position position="185"/>
    </location>
    <ligand>
        <name>ATP</name>
        <dbReference type="ChEBI" id="CHEBI:30616"/>
    </ligand>
</feature>
<dbReference type="PROSITE" id="PS50011">
    <property type="entry name" value="PROTEIN_KINASE_DOM"/>
    <property type="match status" value="1"/>
</dbReference>
<evidence type="ECO:0000256" key="6">
    <source>
        <dbReference type="PROSITE-ProRule" id="PRU10141"/>
    </source>
</evidence>
<feature type="domain" description="Protein kinase" evidence="8">
    <location>
        <begin position="156"/>
        <end position="499"/>
    </location>
</feature>
<evidence type="ECO:0000256" key="4">
    <source>
        <dbReference type="ARBA" id="ARBA00022777"/>
    </source>
</evidence>
<dbReference type="GO" id="GO:0016301">
    <property type="term" value="F:kinase activity"/>
    <property type="evidence" value="ECO:0007669"/>
    <property type="project" value="UniProtKB-KW"/>
</dbReference>
<comment type="caution">
    <text evidence="9">The sequence shown here is derived from an EMBL/GenBank/DDBJ whole genome shotgun (WGS) entry which is preliminary data.</text>
</comment>
<reference evidence="9 10" key="1">
    <citation type="submission" date="2024-01" db="EMBL/GenBank/DDBJ databases">
        <title>Complete genome of Cladobotryum mycophilum ATHUM6906.</title>
        <authorList>
            <person name="Christinaki A.C."/>
            <person name="Myridakis A.I."/>
            <person name="Kouvelis V.N."/>
        </authorList>
    </citation>
    <scope>NUCLEOTIDE SEQUENCE [LARGE SCALE GENOMIC DNA]</scope>
    <source>
        <strain evidence="9 10">ATHUM6906</strain>
    </source>
</reference>
<feature type="compositionally biased region" description="Polar residues" evidence="7">
    <location>
        <begin position="34"/>
        <end position="52"/>
    </location>
</feature>
<name>A0ABR0T0J2_9HYPO</name>
<protein>
    <submittedName>
        <fullName evidence="9">SRSF protein kinase 2</fullName>
    </submittedName>
</protein>
<dbReference type="Gene3D" id="1.10.510.10">
    <property type="entry name" value="Transferase(Phosphotransferase) domain 1"/>
    <property type="match status" value="1"/>
</dbReference>
<organism evidence="9 10">
    <name type="scientific">Cladobotryum mycophilum</name>
    <dbReference type="NCBI Taxonomy" id="491253"/>
    <lineage>
        <taxon>Eukaryota</taxon>
        <taxon>Fungi</taxon>
        <taxon>Dikarya</taxon>
        <taxon>Ascomycota</taxon>
        <taxon>Pezizomycotina</taxon>
        <taxon>Sordariomycetes</taxon>
        <taxon>Hypocreomycetidae</taxon>
        <taxon>Hypocreales</taxon>
        <taxon>Hypocreaceae</taxon>
        <taxon>Cladobotryum</taxon>
    </lineage>
</organism>
<proteinExistence type="predicted"/>
<dbReference type="InterPro" id="IPR000719">
    <property type="entry name" value="Prot_kinase_dom"/>
</dbReference>
<feature type="region of interest" description="Disordered" evidence="7">
    <location>
        <begin position="1"/>
        <end position="88"/>
    </location>
</feature>
<dbReference type="SUPFAM" id="SSF56112">
    <property type="entry name" value="Protein kinase-like (PK-like)"/>
    <property type="match status" value="1"/>
</dbReference>
<dbReference type="Pfam" id="PF00069">
    <property type="entry name" value="Pkinase"/>
    <property type="match status" value="1"/>
</dbReference>
<gene>
    <name evidence="9" type="ORF">PT974_00344</name>
</gene>
<evidence type="ECO:0000256" key="7">
    <source>
        <dbReference type="SAM" id="MobiDB-lite"/>
    </source>
</evidence>
<evidence type="ECO:0000313" key="10">
    <source>
        <dbReference type="Proteomes" id="UP001338125"/>
    </source>
</evidence>
<sequence>MAPKRMKDMQAEISEPPPKRTKETMPELSENRTPESPNSILSKQTGEKSPQPTEEGGHIIPKSPNDILPEPKKNKAPEPPKNLDTSKLDNDVVECQAVESKSDKENNIILKDAPIIPSHDTFTYCIGEAFESLESYGENGYHPIHLGDELGESGRYRVIHKLGWGTYGIVWLCRDSQERKYVAVKIMRSLVYSERLNELADFRLKDLDGSVPGADLLALPLDHFMLKGPNGTHHCIVLPFLGPALSSDFFWLRFDDFTSVLRSLCRQAAQALLFLHENGWCHGDFRPSNMLVRIKDLNHLCEDQLISMLGKPRIRDVCVEPGLKHPPCMPKYLVRSANLVRDLPSEYLTDQLCLIDFGESYPVSSPPKGLRIPVRYCPPEFLLGNEALVPAAGCDIWALGCALFEIRQQTELFEEWGRWKDREQFFDEGGKYFHKEQDEADYSLEWLLSLRKRERGGDKRELYMSEDEQRVFADLLRKLLEYEPDKRLTVGEALEHEWFKMDVAA</sequence>
<keyword evidence="2" id="KW-0808">Transferase</keyword>
<dbReference type="EMBL" id="JAVFKD010000001">
    <property type="protein sequence ID" value="KAK5997976.1"/>
    <property type="molecule type" value="Genomic_DNA"/>
</dbReference>
<keyword evidence="1" id="KW-0723">Serine/threonine-protein kinase</keyword>
<evidence type="ECO:0000256" key="5">
    <source>
        <dbReference type="ARBA" id="ARBA00022840"/>
    </source>
</evidence>
<evidence type="ECO:0000313" key="9">
    <source>
        <dbReference type="EMBL" id="KAK5997976.1"/>
    </source>
</evidence>
<evidence type="ECO:0000256" key="3">
    <source>
        <dbReference type="ARBA" id="ARBA00022741"/>
    </source>
</evidence>
<dbReference type="Proteomes" id="UP001338125">
    <property type="component" value="Unassembled WGS sequence"/>
</dbReference>
<evidence type="ECO:0000259" key="8">
    <source>
        <dbReference type="PROSITE" id="PS50011"/>
    </source>
</evidence>
<dbReference type="PANTHER" id="PTHR45646">
    <property type="entry name" value="SERINE/THREONINE-PROTEIN KINASE DOA-RELATED"/>
    <property type="match status" value="1"/>
</dbReference>
<dbReference type="InterPro" id="IPR017441">
    <property type="entry name" value="Protein_kinase_ATP_BS"/>
</dbReference>
<evidence type="ECO:0000256" key="1">
    <source>
        <dbReference type="ARBA" id="ARBA00022527"/>
    </source>
</evidence>
<keyword evidence="4 9" id="KW-0418">Kinase</keyword>
<evidence type="ECO:0000256" key="2">
    <source>
        <dbReference type="ARBA" id="ARBA00022679"/>
    </source>
</evidence>
<dbReference type="PANTHER" id="PTHR45646:SF11">
    <property type="entry name" value="SERINE_THREONINE-PROTEIN KINASE DOA"/>
    <property type="match status" value="1"/>
</dbReference>
<keyword evidence="10" id="KW-1185">Reference proteome</keyword>
<feature type="compositionally biased region" description="Basic and acidic residues" evidence="7">
    <location>
        <begin position="69"/>
        <end position="78"/>
    </location>
</feature>
<keyword evidence="5 6" id="KW-0067">ATP-binding</keyword>